<comment type="caution">
    <text evidence="2">The sequence shown here is derived from an EMBL/GenBank/DDBJ whole genome shotgun (WGS) entry which is preliminary data.</text>
</comment>
<feature type="non-terminal residue" evidence="2">
    <location>
        <position position="1"/>
    </location>
</feature>
<protein>
    <submittedName>
        <fullName evidence="2">Uncharacterized protein</fullName>
    </submittedName>
</protein>
<dbReference type="Proteomes" id="UP000295264">
    <property type="component" value="Unassembled WGS sequence"/>
</dbReference>
<accession>A0A484GV57</accession>
<proteinExistence type="predicted"/>
<dbReference type="Gene3D" id="1.10.287.70">
    <property type="match status" value="1"/>
</dbReference>
<feature type="transmembrane region" description="Helical" evidence="1">
    <location>
        <begin position="21"/>
        <end position="41"/>
    </location>
</feature>
<feature type="non-terminal residue" evidence="2">
    <location>
        <position position="94"/>
    </location>
</feature>
<evidence type="ECO:0000313" key="2">
    <source>
        <dbReference type="EMBL" id="TEA39605.1"/>
    </source>
</evidence>
<evidence type="ECO:0000313" key="3">
    <source>
        <dbReference type="Proteomes" id="UP000295264"/>
    </source>
</evidence>
<evidence type="ECO:0000256" key="1">
    <source>
        <dbReference type="SAM" id="Phobius"/>
    </source>
</evidence>
<sequence>REEQEMRIRKRDLWVNNPSKFIWIWQTKYILLIACMCYYLMGAKIFQALETDIQQELKNSFLDAETALMKNYVNITSEELEIFLQVRDKGVSFG</sequence>
<organism evidence="2 3">
    <name type="scientific">Sousa chinensis</name>
    <name type="common">Indo-pacific humpbacked dolphin</name>
    <name type="synonym">Steno chinensis</name>
    <dbReference type="NCBI Taxonomy" id="103600"/>
    <lineage>
        <taxon>Eukaryota</taxon>
        <taxon>Metazoa</taxon>
        <taxon>Chordata</taxon>
        <taxon>Craniata</taxon>
        <taxon>Vertebrata</taxon>
        <taxon>Euteleostomi</taxon>
        <taxon>Mammalia</taxon>
        <taxon>Eutheria</taxon>
        <taxon>Laurasiatheria</taxon>
        <taxon>Artiodactyla</taxon>
        <taxon>Whippomorpha</taxon>
        <taxon>Cetacea</taxon>
        <taxon>Odontoceti</taxon>
        <taxon>Delphinidae</taxon>
        <taxon>Sousa</taxon>
    </lineage>
</organism>
<dbReference type="AlphaFoldDB" id="A0A484GV57"/>
<keyword evidence="1" id="KW-0812">Transmembrane</keyword>
<keyword evidence="1" id="KW-0472">Membrane</keyword>
<dbReference type="EMBL" id="QWLN02003861">
    <property type="protein sequence ID" value="TEA39605.1"/>
    <property type="molecule type" value="Genomic_DNA"/>
</dbReference>
<reference evidence="2 3" key="1">
    <citation type="journal article" date="2018" name="Genomics">
        <title>Molecular footprints of inshore aquatic adaptation in Indo-Pacific humpback dolphin (Sousa chinensis).</title>
        <authorList>
            <person name="Ming Y."/>
            <person name="Jian J."/>
            <person name="Yu F."/>
            <person name="Yu X."/>
            <person name="Wang J."/>
            <person name="Liu W."/>
        </authorList>
    </citation>
    <scope>NUCLEOTIDE SEQUENCE [LARGE SCALE GENOMIC DNA]</scope>
    <source>
        <strain evidence="2">MY-2018</strain>
        <tissue evidence="2">Skin</tissue>
    </source>
</reference>
<gene>
    <name evidence="2" type="ORF">DBR06_SOUSAS3410044</name>
</gene>
<name>A0A484GV57_SOUCH</name>
<keyword evidence="3" id="KW-1185">Reference proteome</keyword>
<keyword evidence="1" id="KW-1133">Transmembrane helix</keyword>